<protein>
    <recommendedName>
        <fullName evidence="2">Imidazoleglycerol-phosphate dehydratase</fullName>
    </recommendedName>
</protein>
<dbReference type="InterPro" id="IPR000807">
    <property type="entry name" value="ImidazoleglycerolP_deHydtase"/>
</dbReference>
<evidence type="ECO:0000313" key="6">
    <source>
        <dbReference type="EMBL" id="KUK45314.1"/>
    </source>
</evidence>
<dbReference type="GO" id="GO:0004424">
    <property type="term" value="F:imidazoleglycerol-phosphate dehydratase activity"/>
    <property type="evidence" value="ECO:0007669"/>
    <property type="project" value="InterPro"/>
</dbReference>
<dbReference type="InterPro" id="IPR020568">
    <property type="entry name" value="Ribosomal_Su5_D2-typ_SF"/>
</dbReference>
<evidence type="ECO:0000313" key="8">
    <source>
        <dbReference type="Proteomes" id="UP000053961"/>
    </source>
</evidence>
<dbReference type="Proteomes" id="UP000053961">
    <property type="component" value="Unassembled WGS sequence"/>
</dbReference>
<name>A0A101FVZ1_9EURY</name>
<accession>A0A101FVZ1</accession>
<dbReference type="InterPro" id="IPR020565">
    <property type="entry name" value="ImidazoleglycerP_deHydtase_CS"/>
</dbReference>
<dbReference type="Gene3D" id="3.30.230.40">
    <property type="entry name" value="Imidazole glycerol phosphate dehydratase, domain 1"/>
    <property type="match status" value="2"/>
</dbReference>
<reference evidence="7" key="1">
    <citation type="journal article" date="2015" name="MBio">
        <title>Genome-resolved metagenomic analysis reveals roles for candidate phyla and other microbial community members in biogeochemical transformations in oil reservoirs.</title>
        <authorList>
            <person name="Hu P."/>
            <person name="Tom L."/>
            <person name="Singh A."/>
            <person name="Thomas B.C."/>
            <person name="Baker B.J."/>
            <person name="Piceno Y.M."/>
            <person name="Andersen G.L."/>
            <person name="Banfield J.F."/>
        </authorList>
    </citation>
    <scope>NUCLEOTIDE SEQUENCE [LARGE SCALE GENOMIC DNA]</scope>
    <source>
        <strain evidence="7">56_747</strain>
    </source>
</reference>
<sequence>MRTGEGISEVGGARARVDVNVDGKGDGDLDSGSGFLDHMLCALARMSGIDIRAKAEGGISPQRSRALGLALGKALALALGEKRGIKRYGSAAVPMDEALAEVALDFSGRPYLAMKGKFKNEIIGDLPSQNVKTILVALTEEGLLTLNVRIEGENDHHKAESVFKALGLALKEAKRVEGTEVLSTKGVL</sequence>
<dbReference type="EMBL" id="LGHB01000006">
    <property type="protein sequence ID" value="KUK96941.1"/>
    <property type="molecule type" value="Genomic_DNA"/>
</dbReference>
<gene>
    <name evidence="6" type="ORF">XD72_0342</name>
    <name evidence="7" type="ORF">XE07_0713</name>
</gene>
<dbReference type="PATRIC" id="fig|301375.6.peg.1626"/>
<dbReference type="PANTHER" id="PTHR23133:SF2">
    <property type="entry name" value="IMIDAZOLEGLYCEROL-PHOSPHATE DEHYDRATASE"/>
    <property type="match status" value="1"/>
</dbReference>
<dbReference type="Pfam" id="PF00475">
    <property type="entry name" value="IGPD"/>
    <property type="match status" value="1"/>
</dbReference>
<keyword evidence="4" id="KW-0368">Histidine biosynthesis</keyword>
<dbReference type="PANTHER" id="PTHR23133">
    <property type="entry name" value="IMIDAZOLEGLYCEROL-PHOSPHATE DEHYDRATASE HIS7"/>
    <property type="match status" value="1"/>
</dbReference>
<dbReference type="AlphaFoldDB" id="A0A101FVZ1"/>
<dbReference type="PROSITE" id="PS00955">
    <property type="entry name" value="IGP_DEHYDRATASE_2"/>
    <property type="match status" value="1"/>
</dbReference>
<keyword evidence="5" id="KW-0456">Lyase</keyword>
<dbReference type="UniPathway" id="UPA00031">
    <property type="reaction ID" value="UER00011"/>
</dbReference>
<dbReference type="Proteomes" id="UP000057043">
    <property type="component" value="Unassembled WGS sequence"/>
</dbReference>
<evidence type="ECO:0000256" key="5">
    <source>
        <dbReference type="ARBA" id="ARBA00023239"/>
    </source>
</evidence>
<evidence type="ECO:0000313" key="7">
    <source>
        <dbReference type="EMBL" id="KUK96941.1"/>
    </source>
</evidence>
<dbReference type="SUPFAM" id="SSF54211">
    <property type="entry name" value="Ribosomal protein S5 domain 2-like"/>
    <property type="match status" value="2"/>
</dbReference>
<reference evidence="8 9" key="2">
    <citation type="journal article" date="2015" name="MBio">
        <title>Genome-Resolved Metagenomic Analysis Reveals Roles for Candidate Phyla and Other Microbial Community Members in Biogeochemical Transformations in Oil Reservoirs.</title>
        <authorList>
            <person name="Hu P."/>
            <person name="Tom L."/>
            <person name="Singh A."/>
            <person name="Thomas B.C."/>
            <person name="Baker B.J."/>
            <person name="Piceno Y.M."/>
            <person name="Andersen G.L."/>
            <person name="Banfield J.F."/>
        </authorList>
    </citation>
    <scope>NUCLEOTIDE SEQUENCE [LARGE SCALE GENOMIC DNA]</scope>
    <source>
        <strain evidence="6">57_489</strain>
    </source>
</reference>
<comment type="caution">
    <text evidence="6">The sequence shown here is derived from an EMBL/GenBank/DDBJ whole genome shotgun (WGS) entry which is preliminary data.</text>
</comment>
<dbReference type="InterPro" id="IPR038494">
    <property type="entry name" value="IGPD_sf"/>
</dbReference>
<evidence type="ECO:0000313" key="9">
    <source>
        <dbReference type="Proteomes" id="UP000057043"/>
    </source>
</evidence>
<evidence type="ECO:0000256" key="3">
    <source>
        <dbReference type="ARBA" id="ARBA00022605"/>
    </source>
</evidence>
<organism evidence="6 9">
    <name type="scientific">Methanothrix harundinacea</name>
    <dbReference type="NCBI Taxonomy" id="301375"/>
    <lineage>
        <taxon>Archaea</taxon>
        <taxon>Methanobacteriati</taxon>
        <taxon>Methanobacteriota</taxon>
        <taxon>Stenosarchaea group</taxon>
        <taxon>Methanomicrobia</taxon>
        <taxon>Methanotrichales</taxon>
        <taxon>Methanotrichaceae</taxon>
        <taxon>Methanothrix</taxon>
    </lineage>
</organism>
<keyword evidence="3" id="KW-0028">Amino-acid biosynthesis</keyword>
<comment type="pathway">
    <text evidence="1">Amino-acid biosynthesis; L-histidine biosynthesis; L-histidine from 5-phospho-alpha-D-ribose 1-diphosphate: step 6/9.</text>
</comment>
<dbReference type="FunFam" id="3.30.230.40:FF:000001">
    <property type="entry name" value="Imidazoleglycerol-phosphate dehydratase HisB"/>
    <property type="match status" value="1"/>
</dbReference>
<dbReference type="GO" id="GO:0000105">
    <property type="term" value="P:L-histidine biosynthetic process"/>
    <property type="evidence" value="ECO:0007669"/>
    <property type="project" value="UniProtKB-UniPathway"/>
</dbReference>
<proteinExistence type="predicted"/>
<dbReference type="EMBL" id="LGFT01000005">
    <property type="protein sequence ID" value="KUK45314.1"/>
    <property type="molecule type" value="Genomic_DNA"/>
</dbReference>
<evidence type="ECO:0000256" key="4">
    <source>
        <dbReference type="ARBA" id="ARBA00023102"/>
    </source>
</evidence>
<evidence type="ECO:0000256" key="2">
    <source>
        <dbReference type="ARBA" id="ARBA00016664"/>
    </source>
</evidence>
<evidence type="ECO:0000256" key="1">
    <source>
        <dbReference type="ARBA" id="ARBA00005047"/>
    </source>
</evidence>